<dbReference type="InterPro" id="IPR010309">
    <property type="entry name" value="E3_Ub_ligase_DUF908"/>
</dbReference>
<dbReference type="Pfam" id="PF00632">
    <property type="entry name" value="HECT"/>
    <property type="match status" value="1"/>
</dbReference>
<evidence type="ECO:0000256" key="5">
    <source>
        <dbReference type="ARBA" id="ARBA00022786"/>
    </source>
</evidence>
<evidence type="ECO:0000313" key="12">
    <source>
        <dbReference type="EMBL" id="KAF5386145.1"/>
    </source>
</evidence>
<dbReference type="InterPro" id="IPR000569">
    <property type="entry name" value="HECT_dom"/>
</dbReference>
<gene>
    <name evidence="12" type="ORF">D9615_002574</name>
</gene>
<feature type="region of interest" description="Disordered" evidence="9">
    <location>
        <begin position="1735"/>
        <end position="1783"/>
    </location>
</feature>
<keyword evidence="4" id="KW-0808">Transferase</keyword>
<feature type="compositionally biased region" description="Polar residues" evidence="9">
    <location>
        <begin position="996"/>
        <end position="1005"/>
    </location>
</feature>
<dbReference type="Pfam" id="PF00627">
    <property type="entry name" value="UBA"/>
    <property type="match status" value="1"/>
</dbReference>
<dbReference type="Pfam" id="PF14377">
    <property type="entry name" value="UBM"/>
    <property type="match status" value="3"/>
</dbReference>
<dbReference type="EC" id="2.3.2.26" evidence="3"/>
<feature type="compositionally biased region" description="Low complexity" evidence="9">
    <location>
        <begin position="227"/>
        <end position="241"/>
    </location>
</feature>
<evidence type="ECO:0000313" key="13">
    <source>
        <dbReference type="Proteomes" id="UP000565441"/>
    </source>
</evidence>
<dbReference type="Gene3D" id="3.90.1750.10">
    <property type="entry name" value="Hect, E3 ligase catalytic domains"/>
    <property type="match status" value="1"/>
</dbReference>
<dbReference type="Gene3D" id="1.25.10.10">
    <property type="entry name" value="Leucine-rich Repeat Variant"/>
    <property type="match status" value="1"/>
</dbReference>
<feature type="compositionally biased region" description="Acidic residues" evidence="9">
    <location>
        <begin position="2063"/>
        <end position="2103"/>
    </location>
</feature>
<feature type="domain" description="UBA" evidence="10">
    <location>
        <begin position="1274"/>
        <end position="1314"/>
    </location>
</feature>
<comment type="catalytic activity">
    <reaction evidence="1">
        <text>S-ubiquitinyl-[E2 ubiquitin-conjugating enzyme]-L-cysteine + [acceptor protein]-L-lysine = [E2 ubiquitin-conjugating enzyme]-L-cysteine + N(6)-ubiquitinyl-[acceptor protein]-L-lysine.</text>
        <dbReference type="EC" id="2.3.2.26"/>
    </reaction>
</comment>
<dbReference type="Pfam" id="PF06012">
    <property type="entry name" value="DUF908"/>
    <property type="match status" value="1"/>
</dbReference>
<feature type="region of interest" description="Disordered" evidence="9">
    <location>
        <begin position="960"/>
        <end position="1014"/>
    </location>
</feature>
<dbReference type="SUPFAM" id="SSF46934">
    <property type="entry name" value="UBA-like"/>
    <property type="match status" value="1"/>
</dbReference>
<feature type="compositionally biased region" description="Low complexity" evidence="9">
    <location>
        <begin position="2976"/>
        <end position="2992"/>
    </location>
</feature>
<dbReference type="PROSITE" id="PS50237">
    <property type="entry name" value="HECT"/>
    <property type="match status" value="1"/>
</dbReference>
<dbReference type="SUPFAM" id="SSF48371">
    <property type="entry name" value="ARM repeat"/>
    <property type="match status" value="1"/>
</dbReference>
<dbReference type="Pfam" id="PF06025">
    <property type="entry name" value="DUF913"/>
    <property type="match status" value="1"/>
</dbReference>
<feature type="compositionally biased region" description="Low complexity" evidence="9">
    <location>
        <begin position="1330"/>
        <end position="1349"/>
    </location>
</feature>
<keyword evidence="5 7" id="KW-0833">Ubl conjugation pathway</keyword>
<dbReference type="CDD" id="cd14270">
    <property type="entry name" value="UBA"/>
    <property type="match status" value="1"/>
</dbReference>
<dbReference type="UniPathway" id="UPA00143"/>
<feature type="active site" description="Glycyl thioester intermediate" evidence="7">
    <location>
        <position position="3615"/>
    </location>
</feature>
<proteinExistence type="inferred from homology"/>
<feature type="compositionally biased region" description="Acidic residues" evidence="9">
    <location>
        <begin position="2023"/>
        <end position="2033"/>
    </location>
</feature>
<dbReference type="PANTHER" id="PTHR11254">
    <property type="entry name" value="HECT DOMAIN UBIQUITIN-PROTEIN LIGASE"/>
    <property type="match status" value="1"/>
</dbReference>
<dbReference type="OrthoDB" id="8068875at2759"/>
<dbReference type="PANTHER" id="PTHR11254:SF67">
    <property type="entry name" value="E3 UBIQUITIN-PROTEIN LIGASE HUWE1"/>
    <property type="match status" value="1"/>
</dbReference>
<dbReference type="InterPro" id="IPR035983">
    <property type="entry name" value="Hect_E3_ubiquitin_ligase"/>
</dbReference>
<dbReference type="FunFam" id="3.30.2410.10:FF:000009">
    <property type="entry name" value="Probable E3 ubiquitin-protein ligase HECTD2"/>
    <property type="match status" value="1"/>
</dbReference>
<evidence type="ECO:0000256" key="2">
    <source>
        <dbReference type="ARBA" id="ARBA00004906"/>
    </source>
</evidence>
<feature type="region of interest" description="Disordered" evidence="9">
    <location>
        <begin position="2273"/>
        <end position="2299"/>
    </location>
</feature>
<evidence type="ECO:0000256" key="7">
    <source>
        <dbReference type="PROSITE-ProRule" id="PRU00104"/>
    </source>
</evidence>
<dbReference type="SMART" id="SM00119">
    <property type="entry name" value="HECTc"/>
    <property type="match status" value="1"/>
</dbReference>
<feature type="region of interest" description="Disordered" evidence="9">
    <location>
        <begin position="207"/>
        <end position="241"/>
    </location>
</feature>
<dbReference type="CDD" id="cd00078">
    <property type="entry name" value="HECTc"/>
    <property type="match status" value="1"/>
</dbReference>
<evidence type="ECO:0000256" key="9">
    <source>
        <dbReference type="SAM" id="MobiDB-lite"/>
    </source>
</evidence>
<dbReference type="Gene3D" id="1.10.8.10">
    <property type="entry name" value="DNA helicase RuvA subunit, C-terminal domain"/>
    <property type="match status" value="1"/>
</dbReference>
<feature type="compositionally biased region" description="Pro residues" evidence="9">
    <location>
        <begin position="1353"/>
        <end position="1362"/>
    </location>
</feature>
<protein>
    <recommendedName>
        <fullName evidence="3">HECT-type E3 ubiquitin transferase</fullName>
        <ecNumber evidence="3">2.3.2.26</ecNumber>
    </recommendedName>
</protein>
<feature type="compositionally biased region" description="Polar residues" evidence="9">
    <location>
        <begin position="2279"/>
        <end position="2298"/>
    </location>
</feature>
<evidence type="ECO:0000256" key="1">
    <source>
        <dbReference type="ARBA" id="ARBA00000885"/>
    </source>
</evidence>
<evidence type="ECO:0000256" key="6">
    <source>
        <dbReference type="ARBA" id="ARBA00034494"/>
    </source>
</evidence>
<dbReference type="InterPro" id="IPR010314">
    <property type="entry name" value="E3_Ub_ligase_DUF913"/>
</dbReference>
<feature type="compositionally biased region" description="Basic and acidic residues" evidence="9">
    <location>
        <begin position="1679"/>
        <end position="1692"/>
    </location>
</feature>
<keyword evidence="13" id="KW-1185">Reference proteome</keyword>
<organism evidence="12 13">
    <name type="scientific">Tricholomella constricta</name>
    <dbReference type="NCBI Taxonomy" id="117010"/>
    <lineage>
        <taxon>Eukaryota</taxon>
        <taxon>Fungi</taxon>
        <taxon>Dikarya</taxon>
        <taxon>Basidiomycota</taxon>
        <taxon>Agaricomycotina</taxon>
        <taxon>Agaricomycetes</taxon>
        <taxon>Agaricomycetidae</taxon>
        <taxon>Agaricales</taxon>
        <taxon>Tricholomatineae</taxon>
        <taxon>Lyophyllaceae</taxon>
        <taxon>Tricholomella</taxon>
    </lineage>
</organism>
<dbReference type="GO" id="GO:0005737">
    <property type="term" value="C:cytoplasm"/>
    <property type="evidence" value="ECO:0007669"/>
    <property type="project" value="TreeGrafter"/>
</dbReference>
<feature type="domain" description="HECT" evidence="11">
    <location>
        <begin position="3313"/>
        <end position="3648"/>
    </location>
</feature>
<dbReference type="InterPro" id="IPR025527">
    <property type="entry name" value="HUWE1/Rev1_UBM"/>
</dbReference>
<feature type="region of interest" description="Disordered" evidence="9">
    <location>
        <begin position="2534"/>
        <end position="2563"/>
    </location>
</feature>
<feature type="coiled-coil region" evidence="8">
    <location>
        <begin position="2430"/>
        <end position="2485"/>
    </location>
</feature>
<feature type="region of interest" description="Disordered" evidence="9">
    <location>
        <begin position="1313"/>
        <end position="1373"/>
    </location>
</feature>
<comment type="similarity">
    <text evidence="6">Belongs to the UPL family. TOM1/PTR1 subfamily.</text>
</comment>
<dbReference type="SUPFAM" id="SSF56204">
    <property type="entry name" value="Hect, E3 ligase catalytic domain"/>
    <property type="match status" value="1"/>
</dbReference>
<dbReference type="GO" id="GO:0005634">
    <property type="term" value="C:nucleus"/>
    <property type="evidence" value="ECO:0007669"/>
    <property type="project" value="TreeGrafter"/>
</dbReference>
<dbReference type="PROSITE" id="PS50030">
    <property type="entry name" value="UBA"/>
    <property type="match status" value="1"/>
</dbReference>
<dbReference type="FunFam" id="3.90.1750.10:FF:000003">
    <property type="entry name" value="E3 ubiquitin-protein ligase UPL1"/>
    <property type="match status" value="1"/>
</dbReference>
<dbReference type="InterPro" id="IPR011989">
    <property type="entry name" value="ARM-like"/>
</dbReference>
<dbReference type="InterPro" id="IPR050409">
    <property type="entry name" value="E3_ubiq-protein_ligase"/>
</dbReference>
<dbReference type="Proteomes" id="UP000565441">
    <property type="component" value="Unassembled WGS sequence"/>
</dbReference>
<keyword evidence="8" id="KW-0175">Coiled coil</keyword>
<feature type="compositionally biased region" description="Low complexity" evidence="9">
    <location>
        <begin position="2940"/>
        <end position="2952"/>
    </location>
</feature>
<feature type="compositionally biased region" description="Basic and acidic residues" evidence="9">
    <location>
        <begin position="208"/>
        <end position="219"/>
    </location>
</feature>
<feature type="compositionally biased region" description="Basic and acidic residues" evidence="9">
    <location>
        <begin position="2006"/>
        <end position="2015"/>
    </location>
</feature>
<dbReference type="SMART" id="SM00165">
    <property type="entry name" value="UBA"/>
    <property type="match status" value="1"/>
</dbReference>
<dbReference type="InterPro" id="IPR009060">
    <property type="entry name" value="UBA-like_sf"/>
</dbReference>
<evidence type="ECO:0000256" key="8">
    <source>
        <dbReference type="SAM" id="Coils"/>
    </source>
</evidence>
<feature type="region of interest" description="Disordered" evidence="9">
    <location>
        <begin position="2933"/>
        <end position="3005"/>
    </location>
</feature>
<comment type="pathway">
    <text evidence="2">Protein modification; protein ubiquitination.</text>
</comment>
<comment type="caution">
    <text evidence="12">The sequence shown here is derived from an EMBL/GenBank/DDBJ whole genome shotgun (WGS) entry which is preliminary data.</text>
</comment>
<evidence type="ECO:0000259" key="11">
    <source>
        <dbReference type="PROSITE" id="PS50237"/>
    </source>
</evidence>
<reference evidence="12 13" key="1">
    <citation type="journal article" date="2020" name="ISME J.">
        <title>Uncovering the hidden diversity of litter-decomposition mechanisms in mushroom-forming fungi.</title>
        <authorList>
            <person name="Floudas D."/>
            <person name="Bentzer J."/>
            <person name="Ahren D."/>
            <person name="Johansson T."/>
            <person name="Persson P."/>
            <person name="Tunlid A."/>
        </authorList>
    </citation>
    <scope>NUCLEOTIDE SEQUENCE [LARGE SCALE GENOMIC DNA]</scope>
    <source>
        <strain evidence="12 13">CBS 661.87</strain>
    </source>
</reference>
<dbReference type="GO" id="GO:0061630">
    <property type="term" value="F:ubiquitin protein ligase activity"/>
    <property type="evidence" value="ECO:0007669"/>
    <property type="project" value="UniProtKB-EC"/>
</dbReference>
<feature type="compositionally biased region" description="Acidic residues" evidence="9">
    <location>
        <begin position="2110"/>
        <end position="2134"/>
    </location>
</feature>
<dbReference type="FunFam" id="3.30.2160.10:FF:000001">
    <property type="entry name" value="E3 ubiquitin-protein ligase NEDD4-like"/>
    <property type="match status" value="1"/>
</dbReference>
<name>A0A8H5HNB0_9AGAR</name>
<evidence type="ECO:0000256" key="4">
    <source>
        <dbReference type="ARBA" id="ARBA00022679"/>
    </source>
</evidence>
<accession>A0A8H5HNB0</accession>
<dbReference type="GO" id="GO:0000209">
    <property type="term" value="P:protein polyubiquitination"/>
    <property type="evidence" value="ECO:0007669"/>
    <property type="project" value="TreeGrafter"/>
</dbReference>
<dbReference type="Gene3D" id="3.30.2410.10">
    <property type="entry name" value="Hect, E3 ligase catalytic domain"/>
    <property type="match status" value="1"/>
</dbReference>
<dbReference type="InterPro" id="IPR015940">
    <property type="entry name" value="UBA"/>
</dbReference>
<dbReference type="InterPro" id="IPR016024">
    <property type="entry name" value="ARM-type_fold"/>
</dbReference>
<feature type="region of interest" description="Disordered" evidence="9">
    <location>
        <begin position="2003"/>
        <end position="2150"/>
    </location>
</feature>
<dbReference type="EMBL" id="JAACJP010000003">
    <property type="protein sequence ID" value="KAF5386145.1"/>
    <property type="molecule type" value="Genomic_DNA"/>
</dbReference>
<dbReference type="GO" id="GO:0006511">
    <property type="term" value="P:ubiquitin-dependent protein catabolic process"/>
    <property type="evidence" value="ECO:0007669"/>
    <property type="project" value="TreeGrafter"/>
</dbReference>
<sequence length="3648" mass="401282">MKILRTSKKVVPPPAQVAELITKLLNTTTNDLHEVLSQIDMWKWPRSDLNAWIKVLNKFDAVLEEIIRDYNVEKLQVKVFDAITKKTVCSVLRFERLLLENSTNRKMFNSYDRLNALLFSSDLDVVILALNVLLRPAQQYSAQASVSHALSISTPRLLSLAKRWPHLREYGIGLADLAQMKGSPEVNALPAEAREVNFSFYKTDAAADGEREKEKKMETDPFDATQGSPRKAPAPSAAPGSGAINIHLDEQELAAKPTMEILADIIEAYSVPDDEKFELMCRIRAAQALTKGKEADRVKLVTIRLLAIAIFGHTHPESQATTSLFLYEPDVIAHIAELLQIDSNIPVRVQTTAVAALDSLARYRTRNQEVLTAVNAGVNHGILMALVRKTFTEAADPASTLPQSFIDALLSFVSFISSHASGGNMIVGAGLIPLLIQAIDNKLPNRLPVLSKTMQLVDNILYGFTNAFNIFCTSRGVETLVNRIEHEVDLNIQEHEASGRVRDVVGSHGELPIARSAALKHILRSMHRMMQSSGTAEGLRGLIDLSLLKSIKKIIENRIIFGPTVLPLAINIMATFVHNEPTSLAIIQEAALPEAFYKALEAGLEPAIEVIQAVANAIGALCLNEVGQAQLARRPSIIPGIISVFTSERHLKVLLEKENAVLIGTSIDELIRHHPSLKAAVFDAVKATITKIEALGNAYEVPKELRQWYRLVPVPVKVQQDEDVAMEDVEGGAAVAVPSGSETVTADATPSEEEELQEPKAHDNHIVSFIDILGRFLEGLFQHTPHCRDFINAADGLKLLGKLTSLPCLPYDYANSVASDSMVQVMRTLTEVATDETLLHLAKLVKQSLADTRSFWEKVEEPSKLLPLVEITGSSSSDIYHLFQLIHSHSRARGRGQLSLQKPPGYAHGRAAIGLLLTLMSNTSPEVVADLGSLHRSSIWENIALNVGLASRGIAVKASPLSSPLGRTPNQSSTFLPDGEGGSHPIYGEPNFMDGVQSNTVSSSRDSSKPEGPQELNSVALKHLTHGLPSALAPFFQAMVKMFHARRNPEPTQKKQIAESSGIVANLMVKHLEVKDFDDVPSLYAYHSVMLGLYTVLLVDERTTTHTLHTVQLLAFYRAGGFDTILSVCRTLMRSIERIMKVKEEDRTKPEQSELDHAFAAMKVALHLIRPIISSKPLTESGQTALLLTRDKKDTDPGYFEAHNFLVRLRTAVLPLLEELWEAPWLISAPLNVSKSVVKALLELVSGEGEEVKGEVSLIDVAAPPTIMPTRPPGPDESRVQILMDMGFPRSAVERALMRTGNNLNAATELLLSQPFPLPPDPEPEEDLAPAEAAAPAASAQEAIIAPQEEPAESPPPAPPAEPEVAPGKTAEQWRKELDEARESLRAGFSRQALLLIDEHVSLLFELHVIFVRSNSAHRQQAVQDLVDDIKAFSPFAYDVQEQPLANRCRLLALVLSESPSLLSQEVRATLMDSLLALLLSSVDHPDHPPRWLATHLLVTEALFTLAAEPRAITLPREGEPIVPNAISVGPPLTEAKAIVFDFCVRLLGTTGLPGDEFLSVLRLLVLLSRDYDMATQFLKRDGISLLLKRVRESSVAGSSSYIATILRHVVEDSQTLRQIMQHTVKRYFAQPRTRVVDVSSYVRNCSALALRNSEIFLEVTSSLCELGSPYSSSPHISLKHEPPAVEERKSDVEGVAEMQVDQPVTSTPSISPSNASAESVIHALIGELMTTMKTVNEHPTPSPPEPSDPDTVAQKTTTGNEATRAATVPSTQGPDAPPSQESKHDLYDYVSFIMQCLSELLFSYDSCKVAFLSYSPKKRTQTPAKEPSKYRSGTLQFLLNDLVTFGTIYPQPDSRARKRIAVCNWAMSVIVALCVDSTTNHEVKELSSDLVSVRKFVLEAVSRAIKDPPPTDNVDARYGRLLALADLCHRLLTVKFNSVSRKQVDDNPTHIAKVMLEKNFVATLTTALSEIDLNYPNIRGLVPSILRPLEYLTKIAIKMSRSSGKNKEALEGTKAESVSSNESDEEDGSETEDVGREETPDLYRNSALGMYGGEMDDAHYGDEDEMDEDEGDEDEDVEMDFGEETGSEDTSNTEDEGEEDVDETRGSGEEWDDGEEEEEDLVENEDEEDDEEGDDHHVEDEGEDEDEEDMMWQVRGLKVLPESQLMSYQDIRGEIDGVRLGRGNMDEDDEHNHIVPIQIIHEEDNEADDMGSDEEDYALENGAVNGEEFGYGDAFVSRDGGVFVHRGRPIMDDGHVFGRARNSSAIQPEATTHPLLLDTSTPGHRTPSNQPRGTRQPQRIVASGSAELLQTIDDLIGGGAVQLFHHIMSRGRGAGGAETIRLDVPAGAVMNLDRGYLQQRRGPHGSFSAAIRVEPPSHDRIGRELDPLLTSQRWAQEVKILNGEFVTERLSKFTNHVILALLPAALEALKRAKALEEKQRVEREAAEARAKAEAEEKVKAEALAKEVEDAKAKAKADADAAEVEATQSSALAAPEAVSNVEPAVPPAAAIHQDEPMEDATTVVSAPVDSDADMVDATPAEDQSPVQGEAGTSSLPAESTSAPAPVERVTVMIHGSAVDITETGIDPTFLEALPDDMREEVLNQHVRDQRAARVERPADSQISSEFLDALPPEIRAEIIQQEALQRARAPTGVAAEIDNASFLASLDPTLRQTVLMEQDEGFIQSLPSHMLAEVGSFRDGLQPSTRLARQSAIRGHPPASAHAPRKLAPQHDAIQLLDKVGVAVLVRLLFFPHVLKKTLLFKVLVNLCENAKTRTELFNLLLSILQDGTGDLAAVDKSFAQMSFRNTKPPTAKTLGKQKAGSEYLTGLAINNSQNEVVPDLIVQRCLEALTYIVSSNELSSLFFLTEHELPAGLRRSTSKKGKGKEKQMPQTHYPIVLLLGLLDRQSLLKTPAIMESVVGLLATVTRPLASLKDKKPTESKASAPSATTAPPESDPVPMQVTEDEGTSAPPPEQTPQGQSAAAGSTGGDAPAESTIQAPPSKDRDLSIEAVEEKILLANPPQIPHVVLRFIVNILTVGECSGRTFQQSLALIQHLSYIPEARDVIAQELKAKAQEAGQGLSSDLDELALALEGSQGDLLVSSVAAKFSPASSVQAKLLRVLKTIDYMYTPKSSVPVEAVNNEDVEKVQNIYESFQFAGLWQRLGNCLSVIEEKPETEHIATVLLPLIEALMVVCKYVGSKGSAASVARALRASSSPRSPTTSGESMEDLFVTFTDNHRKVLNLMVRNNPSLMSGSFSLLVHNPRVLDFDNKRNYFNQQLHRRPHSREHHGTLQLNVRRARVFEDSFQYLQRKTGEQIKYGKLSVRFYDEEGVDAGGVTREWFQILARQMFDPNNALFQPCAADKLTYQPNKNSWVNPEHLSFFKFVGRVIGKAIYDGRLLDAYFARSLYRQLLGKPVDYKDVEWVDPEYYNSLCWILENDPTPLDLNFSVEADEFGVNRIVPLKEGGEHISVTQENRREFVQLSAQYRLYSSIHQQIESLSSGFYEIIPKDLIQIFNEQELELLISGTPDIDVDEWRAATEYNGYSSSDPNIVWWWRALKSFNRDERAKVLSFATGTSRVPLSGFVDLQGVQGVQRFSIHKAYGASDRLPQAHTCFNQIDLPRYTSYEMLRQQLLLAINEGGEGFAFS</sequence>
<dbReference type="Gene3D" id="3.30.2160.10">
    <property type="entry name" value="Hect, E3 ligase catalytic domain"/>
    <property type="match status" value="1"/>
</dbReference>
<feature type="compositionally biased region" description="Polar residues" evidence="9">
    <location>
        <begin position="2544"/>
        <end position="2562"/>
    </location>
</feature>
<feature type="compositionally biased region" description="Acidic residues" evidence="9">
    <location>
        <begin position="2141"/>
        <end position="2150"/>
    </location>
</feature>
<evidence type="ECO:0000256" key="3">
    <source>
        <dbReference type="ARBA" id="ARBA00012485"/>
    </source>
</evidence>
<feature type="region of interest" description="Disordered" evidence="9">
    <location>
        <begin position="1671"/>
        <end position="1692"/>
    </location>
</feature>
<evidence type="ECO:0000259" key="10">
    <source>
        <dbReference type="PROSITE" id="PS50030"/>
    </source>
</evidence>